<evidence type="ECO:0000313" key="5">
    <source>
        <dbReference type="Proteomes" id="UP000325081"/>
    </source>
</evidence>
<dbReference type="Pfam" id="PF13639">
    <property type="entry name" value="zf-RING_2"/>
    <property type="match status" value="1"/>
</dbReference>
<dbReference type="SMART" id="SM00184">
    <property type="entry name" value="RING"/>
    <property type="match status" value="1"/>
</dbReference>
<dbReference type="SUPFAM" id="SSF57850">
    <property type="entry name" value="RING/U-box"/>
    <property type="match status" value="1"/>
</dbReference>
<dbReference type="GO" id="GO:0016567">
    <property type="term" value="P:protein ubiquitination"/>
    <property type="evidence" value="ECO:0007669"/>
    <property type="project" value="InterPro"/>
</dbReference>
<dbReference type="AlphaFoldDB" id="A0A5A7P1K5"/>
<reference evidence="5" key="1">
    <citation type="journal article" date="2019" name="Curr. Biol.">
        <title>Genome Sequence of Striga asiatica Provides Insight into the Evolution of Plant Parasitism.</title>
        <authorList>
            <person name="Yoshida S."/>
            <person name="Kim S."/>
            <person name="Wafula E.K."/>
            <person name="Tanskanen J."/>
            <person name="Kim Y.M."/>
            <person name="Honaas L."/>
            <person name="Yang Z."/>
            <person name="Spallek T."/>
            <person name="Conn C.E."/>
            <person name="Ichihashi Y."/>
            <person name="Cheong K."/>
            <person name="Cui S."/>
            <person name="Der J.P."/>
            <person name="Gundlach H."/>
            <person name="Jiao Y."/>
            <person name="Hori C."/>
            <person name="Ishida J.K."/>
            <person name="Kasahara H."/>
            <person name="Kiba T."/>
            <person name="Kim M.S."/>
            <person name="Koo N."/>
            <person name="Laohavisit A."/>
            <person name="Lee Y.H."/>
            <person name="Lumba S."/>
            <person name="McCourt P."/>
            <person name="Mortimer J.C."/>
            <person name="Mutuku J.M."/>
            <person name="Nomura T."/>
            <person name="Sasaki-Sekimoto Y."/>
            <person name="Seto Y."/>
            <person name="Wang Y."/>
            <person name="Wakatake T."/>
            <person name="Sakakibara H."/>
            <person name="Demura T."/>
            <person name="Yamaguchi S."/>
            <person name="Yoneyama K."/>
            <person name="Manabe R.I."/>
            <person name="Nelson D.C."/>
            <person name="Schulman A.H."/>
            <person name="Timko M.P."/>
            <person name="dePamphilis C.W."/>
            <person name="Choi D."/>
            <person name="Shirasu K."/>
        </authorList>
    </citation>
    <scope>NUCLEOTIDE SEQUENCE [LARGE SCALE GENOMIC DNA]</scope>
    <source>
        <strain evidence="5">cv. UVA1</strain>
    </source>
</reference>
<evidence type="ECO:0000259" key="3">
    <source>
        <dbReference type="PROSITE" id="PS50089"/>
    </source>
</evidence>
<keyword evidence="2" id="KW-0812">Transmembrane</keyword>
<dbReference type="Proteomes" id="UP000325081">
    <property type="component" value="Unassembled WGS sequence"/>
</dbReference>
<keyword evidence="5" id="KW-1185">Reference proteome</keyword>
<dbReference type="PROSITE" id="PS50089">
    <property type="entry name" value="ZF_RING_2"/>
    <property type="match status" value="1"/>
</dbReference>
<feature type="transmembrane region" description="Helical" evidence="2">
    <location>
        <begin position="74"/>
        <end position="97"/>
    </location>
</feature>
<accession>A0A5A7P1K5</accession>
<protein>
    <submittedName>
        <fullName evidence="4">RING/U-box superfamily protein</fullName>
    </submittedName>
</protein>
<organism evidence="4 5">
    <name type="scientific">Striga asiatica</name>
    <name type="common">Asiatic witchweed</name>
    <name type="synonym">Buchnera asiatica</name>
    <dbReference type="NCBI Taxonomy" id="4170"/>
    <lineage>
        <taxon>Eukaryota</taxon>
        <taxon>Viridiplantae</taxon>
        <taxon>Streptophyta</taxon>
        <taxon>Embryophyta</taxon>
        <taxon>Tracheophyta</taxon>
        <taxon>Spermatophyta</taxon>
        <taxon>Magnoliopsida</taxon>
        <taxon>eudicotyledons</taxon>
        <taxon>Gunneridae</taxon>
        <taxon>Pentapetalae</taxon>
        <taxon>asterids</taxon>
        <taxon>lamiids</taxon>
        <taxon>Lamiales</taxon>
        <taxon>Orobanchaceae</taxon>
        <taxon>Buchnereae</taxon>
        <taxon>Striga</taxon>
    </lineage>
</organism>
<dbReference type="InterPro" id="IPR044289">
    <property type="entry name" value="ATL67-70"/>
</dbReference>
<dbReference type="PANTHER" id="PTHR46592">
    <property type="entry name" value="RING-H2 FINGER PROTEIN ATL67"/>
    <property type="match status" value="1"/>
</dbReference>
<gene>
    <name evidence="4" type="ORF">STAS_02102</name>
</gene>
<proteinExistence type="predicted"/>
<keyword evidence="1" id="KW-0862">Zinc</keyword>
<keyword evidence="1" id="KW-0863">Zinc-finger</keyword>
<evidence type="ECO:0000313" key="4">
    <source>
        <dbReference type="EMBL" id="GER26454.1"/>
    </source>
</evidence>
<dbReference type="CDD" id="cd16461">
    <property type="entry name" value="RING-H2_EL5-like"/>
    <property type="match status" value="1"/>
</dbReference>
<dbReference type="GO" id="GO:0016740">
    <property type="term" value="F:transferase activity"/>
    <property type="evidence" value="ECO:0007669"/>
    <property type="project" value="InterPro"/>
</dbReference>
<keyword evidence="2" id="KW-0472">Membrane</keyword>
<dbReference type="Gene3D" id="3.30.40.10">
    <property type="entry name" value="Zinc/RING finger domain, C3HC4 (zinc finger)"/>
    <property type="match status" value="1"/>
</dbReference>
<dbReference type="PANTHER" id="PTHR46592:SF6">
    <property type="entry name" value="RING-H2 FINGER PROTEIN ATL67"/>
    <property type="match status" value="1"/>
</dbReference>
<dbReference type="InterPro" id="IPR013083">
    <property type="entry name" value="Znf_RING/FYVE/PHD"/>
</dbReference>
<evidence type="ECO:0000256" key="2">
    <source>
        <dbReference type="SAM" id="Phobius"/>
    </source>
</evidence>
<name>A0A5A7P1K5_STRAF</name>
<keyword evidence="2" id="KW-1133">Transmembrane helix</keyword>
<dbReference type="GO" id="GO:0008270">
    <property type="term" value="F:zinc ion binding"/>
    <property type="evidence" value="ECO:0007669"/>
    <property type="project" value="UniProtKB-KW"/>
</dbReference>
<comment type="caution">
    <text evidence="4">The sequence shown here is derived from an EMBL/GenBank/DDBJ whole genome shotgun (WGS) entry which is preliminary data.</text>
</comment>
<keyword evidence="1" id="KW-0479">Metal-binding</keyword>
<dbReference type="OrthoDB" id="8062037at2759"/>
<dbReference type="InterPro" id="IPR001841">
    <property type="entry name" value="Znf_RING"/>
</dbReference>
<feature type="domain" description="RING-type" evidence="3">
    <location>
        <begin position="176"/>
        <end position="218"/>
    </location>
</feature>
<evidence type="ECO:0000256" key="1">
    <source>
        <dbReference type="PROSITE-ProRule" id="PRU00175"/>
    </source>
</evidence>
<sequence length="242" mass="25847">MSGFRFQTTALNAPTQKPIFPHFAPTIKWLFRPSHALILPMSQTQPPPPLTPLFSADPNSPPRPNDVSGISPGYAIAVALGFLVLSSATVFSAYLCFRSGAARRRQTTNTYPGTNWPVEISTYRLPRVIFVAEDDGGGGGGFQDDAAGLDPAVISTYPKIAYTSVGGGDCGNDGVCAICLGEYGEKEVLRVLPDCGHRFHVMCVDAWLKMRASCPVCRSSPLPTPMSTPLQEVVPLAQYGGA</sequence>
<dbReference type="EMBL" id="BKCP01001113">
    <property type="protein sequence ID" value="GER26454.1"/>
    <property type="molecule type" value="Genomic_DNA"/>
</dbReference>